<sequence>MVRYLIAIFLMLKMGVASASVPPLYQSIAHQWEVPPTVLYALAMGESQTRLKNGLVRPWPWTLNVKGTHYYYADKETACQALMSFLRQTEIVDIGLTQHNWRWQKDHFISPCSVFEPSVNLAHAARLLREGRALHGDWVKAAGYFHRPAGGQIARRYEKRFVAQLTQVQR</sequence>
<organism evidence="2 3">
    <name type="scientific">Vibrio scophthalmi</name>
    <dbReference type="NCBI Taxonomy" id="45658"/>
    <lineage>
        <taxon>Bacteria</taxon>
        <taxon>Pseudomonadati</taxon>
        <taxon>Pseudomonadota</taxon>
        <taxon>Gammaproteobacteria</taxon>
        <taxon>Vibrionales</taxon>
        <taxon>Vibrionaceae</taxon>
        <taxon>Vibrio</taxon>
    </lineage>
</organism>
<evidence type="ECO:0000256" key="1">
    <source>
        <dbReference type="SAM" id="SignalP"/>
    </source>
</evidence>
<dbReference type="RefSeq" id="WP_065546874.1">
    <property type="nucleotide sequence ID" value="NZ_CP016416.1"/>
</dbReference>
<keyword evidence="2" id="KW-0614">Plasmid</keyword>
<geneLocation type="plasmid" evidence="3">
    <name>pvs127</name>
</geneLocation>
<feature type="signal peptide" evidence="1">
    <location>
        <begin position="1"/>
        <end position="19"/>
    </location>
</feature>
<evidence type="ECO:0000313" key="2">
    <source>
        <dbReference type="EMBL" id="ANU39392.1"/>
    </source>
</evidence>
<name>A0A1C7FHI9_9VIBR</name>
<keyword evidence="3" id="KW-1185">Reference proteome</keyword>
<evidence type="ECO:0000313" key="3">
    <source>
        <dbReference type="Proteomes" id="UP000092528"/>
    </source>
</evidence>
<proteinExistence type="predicted"/>
<evidence type="ECO:0008006" key="4">
    <source>
        <dbReference type="Google" id="ProtNLM"/>
    </source>
</evidence>
<reference evidence="2 3" key="1">
    <citation type="submission" date="2016-07" db="EMBL/GenBank/DDBJ databases">
        <title>Genome sequencing of Vibrio scophthalmi strain VS-05, an isolated from Paralichthys olivaceus.</title>
        <authorList>
            <person name="Han H.-J."/>
        </authorList>
    </citation>
    <scope>NUCLEOTIDE SEQUENCE [LARGE SCALE GENOMIC DNA]</scope>
    <source>
        <strain evidence="2 3">VS-05</strain>
        <plasmid evidence="3">pvs127</plasmid>
    </source>
</reference>
<dbReference type="AlphaFoldDB" id="A0A1C7FHI9"/>
<protein>
    <recommendedName>
        <fullName evidence="4">Transglycosylase SLT domain-containing protein</fullName>
    </recommendedName>
</protein>
<feature type="chain" id="PRO_5008885714" description="Transglycosylase SLT domain-containing protein" evidence="1">
    <location>
        <begin position="20"/>
        <end position="170"/>
    </location>
</feature>
<dbReference type="InterPro" id="IPR023346">
    <property type="entry name" value="Lysozyme-like_dom_sf"/>
</dbReference>
<gene>
    <name evidence="2" type="ORF">VSVS05_04357</name>
</gene>
<dbReference type="Proteomes" id="UP000092528">
    <property type="component" value="Plasmid pVS127"/>
</dbReference>
<accession>A0A1C7FHI9</accession>
<dbReference type="PATRIC" id="fig|45658.7.peg.4345"/>
<keyword evidence="1" id="KW-0732">Signal</keyword>
<dbReference type="SUPFAM" id="SSF53955">
    <property type="entry name" value="Lysozyme-like"/>
    <property type="match status" value="1"/>
</dbReference>
<dbReference type="EMBL" id="CP016416">
    <property type="protein sequence ID" value="ANU39392.1"/>
    <property type="molecule type" value="Genomic_DNA"/>
</dbReference>